<dbReference type="Gene3D" id="3.40.50.300">
    <property type="entry name" value="P-loop containing nucleotide triphosphate hydrolases"/>
    <property type="match status" value="1"/>
</dbReference>
<evidence type="ECO:0008006" key="6">
    <source>
        <dbReference type="Google" id="ProtNLM"/>
    </source>
</evidence>
<dbReference type="Proteomes" id="UP000028545">
    <property type="component" value="Unassembled WGS sequence"/>
</dbReference>
<gene>
    <name evidence="4" type="ORF">SAPIO_CDS4191</name>
</gene>
<dbReference type="SUPFAM" id="SSF52540">
    <property type="entry name" value="P-loop containing nucleoside triphosphate hydrolases"/>
    <property type="match status" value="1"/>
</dbReference>
<dbReference type="Gene3D" id="3.40.50.1110">
    <property type="entry name" value="SGNH hydrolase"/>
    <property type="match status" value="1"/>
</dbReference>
<evidence type="ECO:0000259" key="2">
    <source>
        <dbReference type="Pfam" id="PF12770"/>
    </source>
</evidence>
<evidence type="ECO:0000313" key="4">
    <source>
        <dbReference type="EMBL" id="KEZ43978.1"/>
    </source>
</evidence>
<evidence type="ECO:0000256" key="1">
    <source>
        <dbReference type="SAM" id="MobiDB-lite"/>
    </source>
</evidence>
<feature type="region of interest" description="Disordered" evidence="1">
    <location>
        <begin position="726"/>
        <end position="749"/>
    </location>
</feature>
<reference evidence="4 5" key="1">
    <citation type="journal article" date="2014" name="Genome Announc.">
        <title>Draft genome sequence of the pathogenic fungus Scedosporium apiospermum.</title>
        <authorList>
            <person name="Vandeputte P."/>
            <person name="Ghamrawi S."/>
            <person name="Rechenmann M."/>
            <person name="Iltis A."/>
            <person name="Giraud S."/>
            <person name="Fleury M."/>
            <person name="Thornton C."/>
            <person name="Delhaes L."/>
            <person name="Meyer W."/>
            <person name="Papon N."/>
            <person name="Bouchara J.P."/>
        </authorList>
    </citation>
    <scope>NUCLEOTIDE SEQUENCE [LARGE SCALE GENOMIC DNA]</scope>
    <source>
        <strain evidence="4 5">IHEM 14462</strain>
    </source>
</reference>
<dbReference type="Pfam" id="PF13472">
    <property type="entry name" value="Lipase_GDSL_2"/>
    <property type="match status" value="1"/>
</dbReference>
<dbReference type="OrthoDB" id="6123at2759"/>
<feature type="region of interest" description="Disordered" evidence="1">
    <location>
        <begin position="382"/>
        <end position="409"/>
    </location>
</feature>
<dbReference type="InterPro" id="IPR027417">
    <property type="entry name" value="P-loop_NTPase"/>
</dbReference>
<protein>
    <recommendedName>
        <fullName evidence="6">CHAT domain-containing protein</fullName>
    </recommendedName>
</protein>
<dbReference type="InterPro" id="IPR013830">
    <property type="entry name" value="SGNH_hydro"/>
</dbReference>
<name>A0A084G9G6_PSEDA</name>
<dbReference type="RefSeq" id="XP_016643777.1">
    <property type="nucleotide sequence ID" value="XM_016786801.1"/>
</dbReference>
<dbReference type="GeneID" id="27723263"/>
<dbReference type="PANTHER" id="PTHR30383">
    <property type="entry name" value="THIOESTERASE 1/PROTEASE 1/LYSOPHOSPHOLIPASE L1"/>
    <property type="match status" value="1"/>
</dbReference>
<proteinExistence type="predicted"/>
<dbReference type="CDD" id="cd01833">
    <property type="entry name" value="XynB_like"/>
    <property type="match status" value="1"/>
</dbReference>
<dbReference type="SUPFAM" id="SSF52266">
    <property type="entry name" value="SGNH hydrolase"/>
    <property type="match status" value="1"/>
</dbReference>
<dbReference type="KEGG" id="sapo:SAPIO_CDS4191"/>
<dbReference type="GO" id="GO:0004622">
    <property type="term" value="F:phosphatidylcholine lysophospholipase activity"/>
    <property type="evidence" value="ECO:0007669"/>
    <property type="project" value="TreeGrafter"/>
</dbReference>
<comment type="caution">
    <text evidence="4">The sequence shown here is derived from an EMBL/GenBank/DDBJ whole genome shotgun (WGS) entry which is preliminary data.</text>
</comment>
<feature type="domain" description="CHAT" evidence="2">
    <location>
        <begin position="116"/>
        <end position="349"/>
    </location>
</feature>
<dbReference type="InterPro" id="IPR051532">
    <property type="entry name" value="Ester_Hydrolysis_Enzymes"/>
</dbReference>
<dbReference type="VEuPathDB" id="FungiDB:SAPIO_CDS4191"/>
<accession>A0A084G9G6</accession>
<dbReference type="Pfam" id="PF12770">
    <property type="entry name" value="CHAT"/>
    <property type="match status" value="1"/>
</dbReference>
<keyword evidence="5" id="KW-1185">Reference proteome</keyword>
<feature type="domain" description="SGNH hydrolase-type esterase" evidence="3">
    <location>
        <begin position="1386"/>
        <end position="1563"/>
    </location>
</feature>
<evidence type="ECO:0000313" key="5">
    <source>
        <dbReference type="Proteomes" id="UP000028545"/>
    </source>
</evidence>
<organism evidence="4 5">
    <name type="scientific">Pseudallescheria apiosperma</name>
    <name type="common">Scedosporium apiospermum</name>
    <dbReference type="NCBI Taxonomy" id="563466"/>
    <lineage>
        <taxon>Eukaryota</taxon>
        <taxon>Fungi</taxon>
        <taxon>Dikarya</taxon>
        <taxon>Ascomycota</taxon>
        <taxon>Pezizomycotina</taxon>
        <taxon>Sordariomycetes</taxon>
        <taxon>Hypocreomycetidae</taxon>
        <taxon>Microascales</taxon>
        <taxon>Microascaceae</taxon>
        <taxon>Scedosporium</taxon>
    </lineage>
</organism>
<sequence length="1584" mass="176734">MEISILLLGVAQTSSPQTWIVVAGLATGQSLGAFVVGEPQVSLEERDIVWYVEEFALNDPYSEGRAEEIPQRLDGYAAQLSRLLRPAVSRALRASGGGVGSLSLRLHVQALQGHANIHSIKWELLERQVACLELNANSVFVIRQVSPTTRPSSSTAQRPKQNILLVSARHALQDPIPYRIISLPVWNIAEAARREEVNVELYFSRPGTWGTLKRTLRDRPIGFFSIAHFDLHGVRLRDRSFCFRFSPSYYNAQVPEDVPVAEVARVLSEYGVKAVVLNACNSGNQPADPILRSAAHILVSQGIFEVVAMSHSVMKSTAVDFMTAFYEKLFLEGSTIAGAVQHGRNYLRNHATKEGRFSLLVRVHDDFVPVFYRSEHSPGGLFEHHNNLPGPEIAGPSSRRGSDDKQPSSGVQLLGRENDLLSIESALCENAIVKVVGDHGVGKTCFANRLLRWWRETGFIDHAFAIDCSDLSTSLIETLIHQINGDTFHGTRGSQKRVLVCVDNFNIRKAGQGSNQRLQWKTFRDYVTRLKTHCPRSTWLLLGRFSETASAANDIIPVAEYFLKGLKEDEAAQLLRRGFECDGMKLPSTREFNEQMEEFTDLQDGNPLGMELLGSFEPFFGSFLALTLALKFWVPPLVYLGLDSALKRDNWMMSSPSAERSLEYLNESSNTLHEFKCLIDTLEQRSKLALQIAMSLSACQRVIPFDLRDWVTWLFQSGGMLSNQSEAEEASLGTVEAGTSSKSPEHPPEPAVRCVSWVLEQLVDFGFIYLASQTPGSSVPKYYEVHPLLPHLLRYEMVKRSNNPSTEVACVKLHQLPSMLWHLYEFRISSLIELTNGTQDASGVPVEVRKFFEAEHINIYNAVEACIQQPEFGYRTMNVLGILLSEAVTELSSMWARAQTRLLDCVLRGLEHLYQIQHYRSALAREETADALGQIVVLVWWRGNTLLAAAEYAAAHENAKRALLMLEDLMPSVLDRRNLGALSFSLRCQAAFVASSSGLTDALLQLLSEGRPAGLEKNVAYIWAASRYLIQTRYLMSEGEAAGGPDAVSFKYLAKLYAHAFRGSELTGVEFPNHQDVLRDLEDPSLDEECWSTKLRPAIASAFVKVGRCFLFEAASSLLREAEMLKTDKRQHRESLQIALQVARRTHDLKAEASSLDELFTLAAGEDVRAAMRIHEELVNLEQDLEAAGQDWRGTGAAERNCSIGTLLIRPTDSGPVSGHLYSEARPYFERGIQGTYEAMNGTKAKMKDLRMLYRGYMGLSRCGRSAGDRAEYVSNTVRAIQVDLFLSEHGVSAEWGDGAAMRWVLEEFHQSVQTHTIPDFIIQVAAGVIWDAAEVLHFLIQCQMHAKTLLEGNSRAALEETQRLFFGPSQVDETRLKYWRHGQQGGSVTYGVGSSDGNGYRQFLGDMLLADGYQVRFVGSRRSGSMSNGDNEGWRGYRLDQIETKARRCVATLLPKVFTINAGSNDCIQDFQLEGFGLRMGSMLEYFWQTSPASTVILSTLLVNADKDVNSRVLRINDQLRELAQSKAAEQKRIVLADMNSPEGPQLGDLVDGTHPDDKGYKKMAAIWFNAIRQARNQDFLKA</sequence>
<dbReference type="InterPro" id="IPR024983">
    <property type="entry name" value="CHAT_dom"/>
</dbReference>
<evidence type="ECO:0000259" key="3">
    <source>
        <dbReference type="Pfam" id="PF13472"/>
    </source>
</evidence>
<dbReference type="HOGENOM" id="CLU_244987_0_0_1"/>
<dbReference type="EMBL" id="JOWA01000090">
    <property type="protein sequence ID" value="KEZ43978.1"/>
    <property type="molecule type" value="Genomic_DNA"/>
</dbReference>
<dbReference type="PANTHER" id="PTHR30383:SF31">
    <property type="entry name" value="SGNH HYDROLASE-TYPE ESTERASE DOMAIN-CONTAINING PROTEIN-RELATED"/>
    <property type="match status" value="1"/>
</dbReference>
<dbReference type="InterPro" id="IPR036514">
    <property type="entry name" value="SGNH_hydro_sf"/>
</dbReference>